<dbReference type="InterPro" id="IPR009742">
    <property type="entry name" value="Curlin_rpt"/>
</dbReference>
<evidence type="ECO:0000313" key="7">
    <source>
        <dbReference type="Proteomes" id="UP001063816"/>
    </source>
</evidence>
<comment type="caution">
    <text evidence="6">The sequence shown here is derived from an EMBL/GenBank/DDBJ whole genome shotgun (WGS) entry which is preliminary data.</text>
</comment>
<keyword evidence="4" id="KW-0281">Fimbrium</keyword>
<dbReference type="Pfam" id="PF07012">
    <property type="entry name" value="Curlin_rpt"/>
    <property type="match status" value="1"/>
</dbReference>
<proteinExistence type="inferred from homology"/>
<dbReference type="GO" id="GO:0009289">
    <property type="term" value="C:pilus"/>
    <property type="evidence" value="ECO:0007669"/>
    <property type="project" value="UniProtKB-SubCell"/>
</dbReference>
<organism evidence="6 7">
    <name type="scientific">Silvania hatchlandensis</name>
    <dbReference type="NCBI Taxonomy" id="2926469"/>
    <lineage>
        <taxon>Bacteria</taxon>
        <taxon>Pseudomonadati</taxon>
        <taxon>Pseudomonadota</taxon>
        <taxon>Gammaproteobacteria</taxon>
        <taxon>Enterobacterales</taxon>
        <taxon>Enterobacteriaceae</taxon>
        <taxon>Silvania</taxon>
    </lineage>
</organism>
<dbReference type="Proteomes" id="UP001063816">
    <property type="component" value="Unassembled WGS sequence"/>
</dbReference>
<evidence type="ECO:0000313" key="6">
    <source>
        <dbReference type="EMBL" id="MCU6664081.1"/>
    </source>
</evidence>
<evidence type="ECO:0000256" key="5">
    <source>
        <dbReference type="SAM" id="SignalP"/>
    </source>
</evidence>
<dbReference type="AlphaFoldDB" id="A0A9J6PZE4"/>
<comment type="similarity">
    <text evidence="2">Belongs to the CsgA/CsgB family.</text>
</comment>
<accession>A0A9J6PZE4</accession>
<evidence type="ECO:0000256" key="1">
    <source>
        <dbReference type="ARBA" id="ARBA00004561"/>
    </source>
</evidence>
<keyword evidence="7" id="KW-1185">Reference proteome</keyword>
<feature type="chain" id="PRO_5039893671" evidence="5">
    <location>
        <begin position="21"/>
        <end position="146"/>
    </location>
</feature>
<feature type="signal peptide" evidence="5">
    <location>
        <begin position="1"/>
        <end position="20"/>
    </location>
</feature>
<evidence type="ECO:0000256" key="3">
    <source>
        <dbReference type="ARBA" id="ARBA00022729"/>
    </source>
</evidence>
<evidence type="ECO:0000256" key="2">
    <source>
        <dbReference type="ARBA" id="ARBA00009766"/>
    </source>
</evidence>
<dbReference type="RefSeq" id="WP_271281797.1">
    <property type="nucleotide sequence ID" value="NZ_JAMGZK010000043.1"/>
</dbReference>
<name>A0A9J6PZE4_9ENTR</name>
<sequence length="146" mass="15226">MKLLKVAVIAAIVVSGSAMAGSIPQWGGNHGNNNGPDEKLTVYQYGGNNLVNSLQSDARDSTIDVRQHGFGNTADLSQGADDSTIDLNQRGFGNSATVSQWTGKNLSVDVSQSGGRNAVDIRQTANGSEANITQVGFGNRVNAGQY</sequence>
<reference evidence="6" key="1">
    <citation type="submission" date="2022-05" db="EMBL/GenBank/DDBJ databases">
        <title>Description of a novel species of Leclercia; Leclercia tamurae and the Proposal for a Novel Genus Silvania gen. nov. Containing Two Novel Species Silvania hatchlandensis sp. nov. and Silvania confinis sp. nov. Isolated from the Rhizosphere of Oak.</title>
        <authorList>
            <person name="Maddock D.W."/>
            <person name="Brady C.L."/>
            <person name="Denman S."/>
            <person name="Arnold D."/>
        </authorList>
    </citation>
    <scope>NUCLEOTIDE SEQUENCE</scope>
    <source>
        <strain evidence="6">H19S6</strain>
    </source>
</reference>
<protein>
    <submittedName>
        <fullName evidence="6">Curlin major subunit CsgA</fullName>
    </submittedName>
</protein>
<dbReference type="EMBL" id="JAMGZK010000043">
    <property type="protein sequence ID" value="MCU6664081.1"/>
    <property type="molecule type" value="Genomic_DNA"/>
</dbReference>
<evidence type="ECO:0000256" key="4">
    <source>
        <dbReference type="ARBA" id="ARBA00023263"/>
    </source>
</evidence>
<dbReference type="GO" id="GO:0007155">
    <property type="term" value="P:cell adhesion"/>
    <property type="evidence" value="ECO:0007669"/>
    <property type="project" value="InterPro"/>
</dbReference>
<gene>
    <name evidence="6" type="primary">csgA</name>
    <name evidence="6" type="ORF">M8014_06965</name>
</gene>
<keyword evidence="3 5" id="KW-0732">Signal</keyword>
<dbReference type="NCBIfam" id="NF007470">
    <property type="entry name" value="PRK10051.1"/>
    <property type="match status" value="1"/>
</dbReference>
<comment type="subcellular location">
    <subcellularLocation>
        <location evidence="1">Fimbrium</location>
    </subcellularLocation>
</comment>